<feature type="transmembrane region" description="Helical" evidence="4">
    <location>
        <begin position="6"/>
        <end position="25"/>
    </location>
</feature>
<evidence type="ECO:0000256" key="4">
    <source>
        <dbReference type="SAM" id="Phobius"/>
    </source>
</evidence>
<dbReference type="RefSeq" id="WP_060348350.1">
    <property type="nucleotide sequence ID" value="NZ_LPLZ01000071.1"/>
</dbReference>
<feature type="region of interest" description="Disordered" evidence="3">
    <location>
        <begin position="35"/>
        <end position="56"/>
    </location>
</feature>
<dbReference type="SUPFAM" id="SSF64383">
    <property type="entry name" value="Cell-division protein ZipA, C-terminal domain"/>
    <property type="match status" value="1"/>
</dbReference>
<evidence type="ECO:0000256" key="1">
    <source>
        <dbReference type="RuleBase" id="RU003612"/>
    </source>
</evidence>
<keyword evidence="2 4" id="KW-0812">Transmembrane</keyword>
<evidence type="ECO:0000256" key="2">
    <source>
        <dbReference type="RuleBase" id="RU003613"/>
    </source>
</evidence>
<dbReference type="InterPro" id="IPR007449">
    <property type="entry name" value="ZipA_FtsZ-bd_C"/>
</dbReference>
<reference evidence="6 7" key="1">
    <citation type="submission" date="2015-11" db="EMBL/GenBank/DDBJ databases">
        <title>Expanding the genomic diversity of Burkholderia species for the development of highly accurate diagnostics.</title>
        <authorList>
            <person name="Sahl J."/>
            <person name="Keim P."/>
            <person name="Wagner D."/>
        </authorList>
    </citation>
    <scope>NUCLEOTIDE SEQUENCE [LARGE SCALE GENOMIC DNA]</scope>
    <source>
        <strain evidence="6 7">MSMB793WGS</strain>
    </source>
</reference>
<dbReference type="SMART" id="SM00771">
    <property type="entry name" value="ZipA_C"/>
    <property type="match status" value="1"/>
</dbReference>
<keyword evidence="2 4" id="KW-0472">Membrane</keyword>
<comment type="subcellular location">
    <subcellularLocation>
        <location evidence="2">Cell inner membrane</location>
        <topology evidence="2">Single-pass type I membrane protein</topology>
    </subcellularLocation>
</comment>
<keyword evidence="1" id="KW-0131">Cell cycle</keyword>
<dbReference type="Gene3D" id="3.30.1400.10">
    <property type="entry name" value="ZipA, C-terminal FtsZ-binding domain"/>
    <property type="match status" value="1"/>
</dbReference>
<comment type="function">
    <text evidence="1">Essential cell division protein that stabilizes the FtsZ protofilaments by cross-linking them and that serves as a cytoplasmic membrane anchor for the Z ring. Also required for the recruitment to the septal ring of downstream cell division proteins.</text>
</comment>
<dbReference type="Pfam" id="PF04354">
    <property type="entry name" value="ZipA_C"/>
    <property type="match status" value="1"/>
</dbReference>
<protein>
    <recommendedName>
        <fullName evidence="1">Cell division protein ZipA</fullName>
    </recommendedName>
</protein>
<keyword evidence="4" id="KW-1133">Transmembrane helix</keyword>
<evidence type="ECO:0000313" key="7">
    <source>
        <dbReference type="Proteomes" id="UP000068016"/>
    </source>
</evidence>
<dbReference type="InterPro" id="IPR036765">
    <property type="entry name" value="ZipA_FtsZ-bd_C_sf"/>
</dbReference>
<feature type="domain" description="ZipA C-terminal FtsZ-binding" evidence="5">
    <location>
        <begin position="280"/>
        <end position="405"/>
    </location>
</feature>
<feature type="region of interest" description="Disordered" evidence="3">
    <location>
        <begin position="92"/>
        <end position="144"/>
    </location>
</feature>
<accession>A0A119VE85</accession>
<feature type="compositionally biased region" description="Low complexity" evidence="3">
    <location>
        <begin position="126"/>
        <end position="140"/>
    </location>
</feature>
<sequence length="430" mass="45710">MDELTLGLIGAGAVVVGGVVVYNAWQGAKVRRRMPRPMPEETAEAMNRPERDEELPFIEPVRQPVRRESAAPAPAAAAAGAPAAAARVEPTFGGVAPADTPADLQAEATGGDTPSASSAHAEQADEGAVAAAQEAPAADASNEPAEPVLPAATTISSAPPAIVDRRIDCIVPIRLGAPLPGDKILPVAQRLRRAGTKPVHIEGKPEGGQWELLQNGVRYEELRAAAQLANRSGALNELEFSEFVTGVQQFADAIDGAPEFPDMMETVAMARELDGFAAQCDAQLSINVMSDGAPWSANYVQAVASQDGLLLSRDGTRFVKLDAKQNPVFMLQFGDTNFLRDDLTYKGGNMITLVLDVPVAEEDILPFRLMCDYAKSLSERIGARVVDDSRRPLPESTLAAIDQQLMKLYAKLEEAGIPAGSPVTRRLFSQ</sequence>
<dbReference type="AlphaFoldDB" id="A0A119VE85"/>
<comment type="caution">
    <text evidence="6">The sequence shown here is derived from an EMBL/GenBank/DDBJ whole genome shotgun (WGS) entry which is preliminary data.</text>
</comment>
<dbReference type="GO" id="GO:0005886">
    <property type="term" value="C:plasma membrane"/>
    <property type="evidence" value="ECO:0007669"/>
    <property type="project" value="UniProtKB-SubCell"/>
</dbReference>
<name>A0A119VE85_9BURK</name>
<organism evidence="6 7">
    <name type="scientific">Burkholderia territorii</name>
    <dbReference type="NCBI Taxonomy" id="1503055"/>
    <lineage>
        <taxon>Bacteria</taxon>
        <taxon>Pseudomonadati</taxon>
        <taxon>Pseudomonadota</taxon>
        <taxon>Betaproteobacteria</taxon>
        <taxon>Burkholderiales</taxon>
        <taxon>Burkholderiaceae</taxon>
        <taxon>Burkholderia</taxon>
        <taxon>Burkholderia cepacia complex</taxon>
    </lineage>
</organism>
<evidence type="ECO:0000256" key="3">
    <source>
        <dbReference type="SAM" id="MobiDB-lite"/>
    </source>
</evidence>
<keyword evidence="1 6" id="KW-0132">Cell division</keyword>
<keyword evidence="2" id="KW-1003">Cell membrane</keyword>
<comment type="similarity">
    <text evidence="1">Belongs to the ZipA family.</text>
</comment>
<proteinExistence type="inferred from homology"/>
<dbReference type="Proteomes" id="UP000068016">
    <property type="component" value="Unassembled WGS sequence"/>
</dbReference>
<keyword evidence="2" id="KW-0997">Cell inner membrane</keyword>
<evidence type="ECO:0000259" key="5">
    <source>
        <dbReference type="SMART" id="SM00771"/>
    </source>
</evidence>
<dbReference type="EMBL" id="LPLZ01000071">
    <property type="protein sequence ID" value="KWN06662.1"/>
    <property type="molecule type" value="Genomic_DNA"/>
</dbReference>
<gene>
    <name evidence="6" type="ORF">WT83_25870</name>
</gene>
<evidence type="ECO:0000313" key="6">
    <source>
        <dbReference type="EMBL" id="KWN06662.1"/>
    </source>
</evidence>
<dbReference type="GO" id="GO:0090529">
    <property type="term" value="P:cell septum assembly"/>
    <property type="evidence" value="ECO:0007669"/>
    <property type="project" value="InterPro"/>
</dbReference>